<evidence type="ECO:0000313" key="2">
    <source>
        <dbReference type="EMBL" id="THG30685.1"/>
    </source>
</evidence>
<dbReference type="RefSeq" id="WP_136427042.1">
    <property type="nucleotide sequence ID" value="NZ_SSSM01000003.1"/>
</dbReference>
<evidence type="ECO:0000313" key="3">
    <source>
        <dbReference type="EMBL" id="THG31922.1"/>
    </source>
</evidence>
<dbReference type="EMBL" id="SSSM01000004">
    <property type="protein sequence ID" value="THG30685.1"/>
    <property type="molecule type" value="Genomic_DNA"/>
</dbReference>
<comment type="caution">
    <text evidence="2">The sequence shown here is derived from an EMBL/GenBank/DDBJ whole genome shotgun (WGS) entry which is preliminary data.</text>
</comment>
<dbReference type="Proteomes" id="UP000309133">
    <property type="component" value="Unassembled WGS sequence"/>
</dbReference>
<dbReference type="Pfam" id="PF16677">
    <property type="entry name" value="GP3_package"/>
    <property type="match status" value="1"/>
</dbReference>
<dbReference type="Gene3D" id="1.10.132.80">
    <property type="match status" value="1"/>
</dbReference>
<dbReference type="InterPro" id="IPR032066">
    <property type="entry name" value="GP3_package"/>
</dbReference>
<dbReference type="EMBL" id="SSSM01000003">
    <property type="protein sequence ID" value="THG31922.1"/>
    <property type="molecule type" value="Genomic_DNA"/>
</dbReference>
<dbReference type="AlphaFoldDB" id="A0A4S4FMM7"/>
<reference evidence="2 4" key="1">
    <citation type="submission" date="2019-04" db="EMBL/GenBank/DDBJ databases">
        <authorList>
            <person name="Jiang L."/>
        </authorList>
    </citation>
    <scope>NUCLEOTIDE SEQUENCE [LARGE SCALE GENOMIC DNA]</scope>
    <source>
        <strain evidence="2 4">YIM 131853</strain>
    </source>
</reference>
<keyword evidence="4" id="KW-1185">Reference proteome</keyword>
<feature type="region of interest" description="Disordered" evidence="1">
    <location>
        <begin position="1"/>
        <end position="24"/>
    </location>
</feature>
<name>A0A4S4FMM7_9MICO</name>
<protein>
    <submittedName>
        <fullName evidence="2">Uncharacterized protein</fullName>
    </submittedName>
</protein>
<feature type="region of interest" description="Disordered" evidence="1">
    <location>
        <begin position="149"/>
        <end position="169"/>
    </location>
</feature>
<gene>
    <name evidence="3" type="ORF">E6C64_07720</name>
    <name evidence="2" type="ORF">E6C64_08575</name>
</gene>
<dbReference type="OrthoDB" id="5355596at2"/>
<proteinExistence type="predicted"/>
<evidence type="ECO:0000313" key="4">
    <source>
        <dbReference type="Proteomes" id="UP000309133"/>
    </source>
</evidence>
<accession>A0A4S4FMM7</accession>
<sequence>MEAEQDPAVAQDNDSEQPNPVGRPLKFKTVEDLELAIQNYFAECDPHTEKTLVEVGRDSHDNMLFDSRLRITEQKPYTVSGLARSLGIDRDTLINYKKRDEFIGSIQAAYDRCHEYAESQLFGRAQAGAAFSLKNNWGWKDRTEVENNHTGNVSFVNDVPRPKTGNAEP</sequence>
<organism evidence="2 4">
    <name type="scientific">Naasia lichenicola</name>
    <dbReference type="NCBI Taxonomy" id="2565933"/>
    <lineage>
        <taxon>Bacteria</taxon>
        <taxon>Bacillati</taxon>
        <taxon>Actinomycetota</taxon>
        <taxon>Actinomycetes</taxon>
        <taxon>Micrococcales</taxon>
        <taxon>Microbacteriaceae</taxon>
        <taxon>Naasia</taxon>
    </lineage>
</organism>
<evidence type="ECO:0000256" key="1">
    <source>
        <dbReference type="SAM" id="MobiDB-lite"/>
    </source>
</evidence>